<sequence>MLPGLFAAIGQLSIDCDALHVCLYLDDCADGSVELLSQIGPTLPFRLTVAHGGRGGEPNAGGARRAALAMGLDLLAGREGLLLTTDADSRPHRDWIVAGRRGLREAEVVAGRIIRIHGAADAQQCRIEHYYDRLHRYRRAIDPVPWEARDTHHFSGGANMAIRASSYRMIGGFVPLPSGEDARLLDDAARGGLRVRRDAAMVVETSSRRQGRIAGGLAGLLRALDQGEQPVLADPRGAAWQWRGQADARRSFAMMDRSDVRIILGERLGLTADHLLGVARDCPNAEAFAMRVVPAPPVHAGMVSLSEAEDILTELETRWCDIAA</sequence>
<dbReference type="RefSeq" id="WP_007404686.1">
    <property type="nucleotide sequence ID" value="NZ_BBJS01000063.1"/>
</dbReference>
<keyword evidence="5" id="KW-0472">Membrane</keyword>
<gene>
    <name evidence="6" type="ORF">SP6_63_00340</name>
</gene>
<dbReference type="Proteomes" id="UP000032025">
    <property type="component" value="Unassembled WGS sequence"/>
</dbReference>
<dbReference type="InterPro" id="IPR029044">
    <property type="entry name" value="Nucleotide-diphossugar_trans"/>
</dbReference>
<dbReference type="Gene3D" id="3.90.550.10">
    <property type="entry name" value="Spore Coat Polysaccharide Biosynthesis Protein SpsA, Chain A"/>
    <property type="match status" value="1"/>
</dbReference>
<evidence type="ECO:0000313" key="7">
    <source>
        <dbReference type="Proteomes" id="UP000032025"/>
    </source>
</evidence>
<name>A0A0C9N8J6_SPHPI</name>
<evidence type="ECO:0000256" key="3">
    <source>
        <dbReference type="ARBA" id="ARBA00022676"/>
    </source>
</evidence>
<comment type="caution">
    <text evidence="6">The sequence shown here is derived from an EMBL/GenBank/DDBJ whole genome shotgun (WGS) entry which is preliminary data.</text>
</comment>
<dbReference type="SUPFAM" id="SSF53448">
    <property type="entry name" value="Nucleotide-diphospho-sugar transferases"/>
    <property type="match status" value="1"/>
</dbReference>
<dbReference type="EMBL" id="BBJS01000063">
    <property type="protein sequence ID" value="GAN15719.1"/>
    <property type="molecule type" value="Genomic_DNA"/>
</dbReference>
<keyword evidence="7" id="KW-1185">Reference proteome</keyword>
<dbReference type="GeneID" id="78529585"/>
<evidence type="ECO:0000256" key="5">
    <source>
        <dbReference type="ARBA" id="ARBA00023136"/>
    </source>
</evidence>
<dbReference type="PANTHER" id="PTHR43646:SF2">
    <property type="entry name" value="GLYCOSYLTRANSFERASE 2-LIKE DOMAIN-CONTAINING PROTEIN"/>
    <property type="match status" value="1"/>
</dbReference>
<keyword evidence="4" id="KW-0808">Transferase</keyword>
<organism evidence="6 7">
    <name type="scientific">Sphingomonas paucimobilis NBRC 13935</name>
    <dbReference type="NCBI Taxonomy" id="1219050"/>
    <lineage>
        <taxon>Bacteria</taxon>
        <taxon>Pseudomonadati</taxon>
        <taxon>Pseudomonadota</taxon>
        <taxon>Alphaproteobacteria</taxon>
        <taxon>Sphingomonadales</taxon>
        <taxon>Sphingomonadaceae</taxon>
        <taxon>Sphingomonas</taxon>
    </lineage>
</organism>
<protein>
    <submittedName>
        <fullName evidence="6">DNA, contig: SP663</fullName>
    </submittedName>
</protein>
<dbReference type="PANTHER" id="PTHR43646">
    <property type="entry name" value="GLYCOSYLTRANSFERASE"/>
    <property type="match status" value="1"/>
</dbReference>
<proteinExistence type="predicted"/>
<reference evidence="6 7" key="1">
    <citation type="submission" date="2014-08" db="EMBL/GenBank/DDBJ databases">
        <title>Whole genome shotgun sequence of Sphingomonas paucimobilis NBRC 13935.</title>
        <authorList>
            <person name="Hosoyama A."/>
            <person name="Hashimoto M."/>
            <person name="Hosoyama Y."/>
            <person name="Noguchi M."/>
            <person name="Uohara A."/>
            <person name="Ohji S."/>
            <person name="Katano-Makiyama Y."/>
            <person name="Ichikawa N."/>
            <person name="Kimura A."/>
            <person name="Yamazoe A."/>
            <person name="Fujita N."/>
        </authorList>
    </citation>
    <scope>NUCLEOTIDE SEQUENCE [LARGE SCALE GENOMIC DNA]</scope>
    <source>
        <strain evidence="6 7">NBRC 13935</strain>
    </source>
</reference>
<keyword evidence="2" id="KW-1003">Cell membrane</keyword>
<evidence type="ECO:0000256" key="1">
    <source>
        <dbReference type="ARBA" id="ARBA00004236"/>
    </source>
</evidence>
<dbReference type="GO" id="GO:0016757">
    <property type="term" value="F:glycosyltransferase activity"/>
    <property type="evidence" value="ECO:0007669"/>
    <property type="project" value="UniProtKB-KW"/>
</dbReference>
<evidence type="ECO:0000313" key="6">
    <source>
        <dbReference type="EMBL" id="GAN15719.1"/>
    </source>
</evidence>
<dbReference type="GO" id="GO:0005886">
    <property type="term" value="C:plasma membrane"/>
    <property type="evidence" value="ECO:0007669"/>
    <property type="project" value="UniProtKB-SubCell"/>
</dbReference>
<comment type="subcellular location">
    <subcellularLocation>
        <location evidence="1">Cell membrane</location>
    </subcellularLocation>
</comment>
<keyword evidence="3" id="KW-0328">Glycosyltransferase</keyword>
<accession>A0A0C9N8J6</accession>
<evidence type="ECO:0000256" key="2">
    <source>
        <dbReference type="ARBA" id="ARBA00022475"/>
    </source>
</evidence>
<dbReference type="AlphaFoldDB" id="A0A0C9N8J6"/>
<evidence type="ECO:0000256" key="4">
    <source>
        <dbReference type="ARBA" id="ARBA00022679"/>
    </source>
</evidence>